<dbReference type="GO" id="GO:0005886">
    <property type="term" value="C:plasma membrane"/>
    <property type="evidence" value="ECO:0007669"/>
    <property type="project" value="UniProtKB-SubCell"/>
</dbReference>
<feature type="transmembrane region" description="Helical" evidence="7">
    <location>
        <begin position="152"/>
        <end position="185"/>
    </location>
</feature>
<dbReference type="GO" id="GO:0015109">
    <property type="term" value="F:chromate transmembrane transporter activity"/>
    <property type="evidence" value="ECO:0007669"/>
    <property type="project" value="InterPro"/>
</dbReference>
<dbReference type="PANTHER" id="PTHR43663">
    <property type="entry name" value="CHROMATE TRANSPORT PROTEIN-RELATED"/>
    <property type="match status" value="1"/>
</dbReference>
<feature type="transmembrane region" description="Helical" evidence="7">
    <location>
        <begin position="127"/>
        <end position="146"/>
    </location>
</feature>
<reference evidence="9" key="2">
    <citation type="submission" date="2016-02" db="EMBL/GenBank/DDBJ databases">
        <title>Draft genome sequence of five rapidly growing Mycobacterium species.</title>
        <authorList>
            <person name="Katahira K."/>
            <person name="Gotou Y."/>
            <person name="Iida K."/>
            <person name="Ogura Y."/>
            <person name="Hayashi T."/>
        </authorList>
    </citation>
    <scope>NUCLEOTIDE SEQUENCE [LARGE SCALE GENOMIC DNA]</scope>
    <source>
        <strain evidence="9">JCM15654</strain>
    </source>
</reference>
<evidence type="ECO:0000256" key="1">
    <source>
        <dbReference type="ARBA" id="ARBA00004651"/>
    </source>
</evidence>
<name>A0A100VVB7_9MYCO</name>
<keyword evidence="9" id="KW-1185">Reference proteome</keyword>
<protein>
    <submittedName>
        <fullName evidence="8">Chromate transport protein ChrA</fullName>
    </submittedName>
</protein>
<keyword evidence="5 7" id="KW-1133">Transmembrane helix</keyword>
<dbReference type="InterPro" id="IPR003370">
    <property type="entry name" value="Chromate_transpt"/>
</dbReference>
<evidence type="ECO:0000256" key="4">
    <source>
        <dbReference type="ARBA" id="ARBA00022692"/>
    </source>
</evidence>
<dbReference type="Pfam" id="PF02417">
    <property type="entry name" value="Chromate_transp"/>
    <property type="match status" value="1"/>
</dbReference>
<evidence type="ECO:0000256" key="7">
    <source>
        <dbReference type="SAM" id="Phobius"/>
    </source>
</evidence>
<dbReference type="RefSeq" id="WP_062827592.1">
    <property type="nucleotide sequence ID" value="NZ_BCSX01000007.1"/>
</dbReference>
<organism evidence="8 9">
    <name type="scientific">Mycolicibacterium brisbanense</name>
    <dbReference type="NCBI Taxonomy" id="146020"/>
    <lineage>
        <taxon>Bacteria</taxon>
        <taxon>Bacillati</taxon>
        <taxon>Actinomycetota</taxon>
        <taxon>Actinomycetes</taxon>
        <taxon>Mycobacteriales</taxon>
        <taxon>Mycobacteriaceae</taxon>
        <taxon>Mycolicibacterium</taxon>
    </lineage>
</organism>
<dbReference type="Proteomes" id="UP000069620">
    <property type="component" value="Unassembled WGS sequence"/>
</dbReference>
<dbReference type="InterPro" id="IPR052518">
    <property type="entry name" value="CHR_Transporter"/>
</dbReference>
<evidence type="ECO:0000313" key="8">
    <source>
        <dbReference type="EMBL" id="GAS86541.1"/>
    </source>
</evidence>
<comment type="subcellular location">
    <subcellularLocation>
        <location evidence="1">Cell membrane</location>
        <topology evidence="1">Multi-pass membrane protein</topology>
    </subcellularLocation>
</comment>
<evidence type="ECO:0000256" key="5">
    <source>
        <dbReference type="ARBA" id="ARBA00022989"/>
    </source>
</evidence>
<reference evidence="9" key="1">
    <citation type="journal article" date="2016" name="Genome Announc.">
        <title>Draft Genome Sequences of Five Rapidly Growing Mycobacterium Species, M. thermoresistibile, M. fortuitum subsp. acetamidolyticum, M. canariasense, M. brisbanense, and M. novocastrense.</title>
        <authorList>
            <person name="Katahira K."/>
            <person name="Ogura Y."/>
            <person name="Gotoh Y."/>
            <person name="Hayashi T."/>
        </authorList>
    </citation>
    <scope>NUCLEOTIDE SEQUENCE [LARGE SCALE GENOMIC DNA]</scope>
    <source>
        <strain evidence="9">JCM15654</strain>
    </source>
</reference>
<evidence type="ECO:0000256" key="6">
    <source>
        <dbReference type="ARBA" id="ARBA00023136"/>
    </source>
</evidence>
<evidence type="ECO:0000313" key="9">
    <source>
        <dbReference type="Proteomes" id="UP000069620"/>
    </source>
</evidence>
<feature type="transmembrane region" description="Helical" evidence="7">
    <location>
        <begin position="6"/>
        <end position="31"/>
    </location>
</feature>
<dbReference type="AlphaFoldDB" id="A0A100VVB7"/>
<sequence length="186" mass="19625">MNSHSLATYVQLIGLFGMLSLLSIGGGNVVLPEMHMHAVNGRHWLTNSQFADLFSISQTAPGPSILIVSMVGYGAGLQAGGIPAAIIGGVVSMIAMVVPAATFVYVVTLFWQKAEKSKLRHAVERGFAPLTVGLILATSLVMSRAADHDWRAYSVTAVCTAVFMFTKVNPLIVVAAAGVIGYFGFI</sequence>
<comment type="caution">
    <text evidence="8">The sequence shown here is derived from an EMBL/GenBank/DDBJ whole genome shotgun (WGS) entry which is preliminary data.</text>
</comment>
<keyword evidence="3" id="KW-1003">Cell membrane</keyword>
<evidence type="ECO:0000256" key="3">
    <source>
        <dbReference type="ARBA" id="ARBA00022475"/>
    </source>
</evidence>
<evidence type="ECO:0000256" key="2">
    <source>
        <dbReference type="ARBA" id="ARBA00005262"/>
    </source>
</evidence>
<feature type="transmembrane region" description="Helical" evidence="7">
    <location>
        <begin position="52"/>
        <end position="76"/>
    </location>
</feature>
<keyword evidence="6 7" id="KW-0472">Membrane</keyword>
<dbReference type="STRING" id="146020.RMCB_0637"/>
<keyword evidence="4 7" id="KW-0812">Transmembrane</keyword>
<proteinExistence type="inferred from homology"/>
<dbReference type="EMBL" id="BCSX01000007">
    <property type="protein sequence ID" value="GAS86541.1"/>
    <property type="molecule type" value="Genomic_DNA"/>
</dbReference>
<dbReference type="PANTHER" id="PTHR43663:SF1">
    <property type="entry name" value="CHROMATE TRANSPORTER"/>
    <property type="match status" value="1"/>
</dbReference>
<dbReference type="OrthoDB" id="8969999at2"/>
<accession>A0A100VVB7</accession>
<gene>
    <name evidence="8" type="ORF">RMCB_0637</name>
</gene>
<feature type="transmembrane region" description="Helical" evidence="7">
    <location>
        <begin position="82"/>
        <end position="107"/>
    </location>
</feature>
<comment type="similarity">
    <text evidence="2">Belongs to the chromate ion transporter (CHR) (TC 2.A.51) family.</text>
</comment>